<evidence type="ECO:0000256" key="4">
    <source>
        <dbReference type="ARBA" id="ARBA00022691"/>
    </source>
</evidence>
<dbReference type="EMBL" id="FNGY01000001">
    <property type="protein sequence ID" value="SDL33835.1"/>
    <property type="molecule type" value="Genomic_DNA"/>
</dbReference>
<evidence type="ECO:0000256" key="1">
    <source>
        <dbReference type="ARBA" id="ARBA00010815"/>
    </source>
</evidence>
<dbReference type="AlphaFoldDB" id="A0A1G9J9G7"/>
<dbReference type="PANTHER" id="PTHR43667">
    <property type="entry name" value="CYCLOPROPANE-FATTY-ACYL-PHOSPHOLIPID SYNTHASE"/>
    <property type="match status" value="1"/>
</dbReference>
<keyword evidence="3" id="KW-0808">Transferase</keyword>
<evidence type="ECO:0000313" key="7">
    <source>
        <dbReference type="Proteomes" id="UP000183200"/>
    </source>
</evidence>
<gene>
    <name evidence="6" type="ORF">SAMN05421820_101185</name>
</gene>
<keyword evidence="4" id="KW-0949">S-adenosyl-L-methionine</keyword>
<accession>A0A1G9J9G7</accession>
<dbReference type="Pfam" id="PF02353">
    <property type="entry name" value="CMAS"/>
    <property type="match status" value="1"/>
</dbReference>
<dbReference type="PANTHER" id="PTHR43667:SF1">
    <property type="entry name" value="CYCLOPROPANE-FATTY-ACYL-PHOSPHOLIPID SYNTHASE"/>
    <property type="match status" value="1"/>
</dbReference>
<proteinExistence type="inferred from homology"/>
<comment type="similarity">
    <text evidence="1">Belongs to the CFA/CMAS family.</text>
</comment>
<evidence type="ECO:0000313" key="6">
    <source>
        <dbReference type="EMBL" id="SDL33835.1"/>
    </source>
</evidence>
<evidence type="ECO:0000256" key="5">
    <source>
        <dbReference type="ARBA" id="ARBA00023098"/>
    </source>
</evidence>
<dbReference type="InterPro" id="IPR029063">
    <property type="entry name" value="SAM-dependent_MTases_sf"/>
</dbReference>
<dbReference type="InterPro" id="IPR003333">
    <property type="entry name" value="CMAS"/>
</dbReference>
<keyword evidence="5" id="KW-0443">Lipid metabolism</keyword>
<keyword evidence="7" id="KW-1185">Reference proteome</keyword>
<name>A0A1G9J9G7_9SPHI</name>
<dbReference type="PIRSF" id="PIRSF003085">
    <property type="entry name" value="CMAS"/>
    <property type="match status" value="1"/>
</dbReference>
<evidence type="ECO:0000256" key="3">
    <source>
        <dbReference type="ARBA" id="ARBA00022679"/>
    </source>
</evidence>
<protein>
    <submittedName>
        <fullName evidence="6">Cyclopropane-fatty-acyl-phospholipid synthase</fullName>
    </submittedName>
</protein>
<dbReference type="Gene3D" id="3.40.50.150">
    <property type="entry name" value="Vaccinia Virus protein VP39"/>
    <property type="match status" value="1"/>
</dbReference>
<dbReference type="NCBIfam" id="NF008686">
    <property type="entry name" value="PRK11705.1"/>
    <property type="match status" value="1"/>
</dbReference>
<dbReference type="CDD" id="cd02440">
    <property type="entry name" value="AdoMet_MTases"/>
    <property type="match status" value="1"/>
</dbReference>
<dbReference type="OrthoDB" id="9782855at2"/>
<organism evidence="6 7">
    <name type="scientific">Pedobacter steynii</name>
    <dbReference type="NCBI Taxonomy" id="430522"/>
    <lineage>
        <taxon>Bacteria</taxon>
        <taxon>Pseudomonadati</taxon>
        <taxon>Bacteroidota</taxon>
        <taxon>Sphingobacteriia</taxon>
        <taxon>Sphingobacteriales</taxon>
        <taxon>Sphingobacteriaceae</taxon>
        <taxon>Pedobacter</taxon>
    </lineage>
</organism>
<dbReference type="GO" id="GO:0008168">
    <property type="term" value="F:methyltransferase activity"/>
    <property type="evidence" value="ECO:0007669"/>
    <property type="project" value="UniProtKB-KW"/>
</dbReference>
<dbReference type="Proteomes" id="UP000183200">
    <property type="component" value="Unassembled WGS sequence"/>
</dbReference>
<dbReference type="InterPro" id="IPR050723">
    <property type="entry name" value="CFA/CMAS"/>
</dbReference>
<dbReference type="RefSeq" id="WP_074604061.1">
    <property type="nucleotide sequence ID" value="NZ_FNGY01000001.1"/>
</dbReference>
<evidence type="ECO:0000256" key="2">
    <source>
        <dbReference type="ARBA" id="ARBA00022603"/>
    </source>
</evidence>
<keyword evidence="2" id="KW-0489">Methyltransferase</keyword>
<dbReference type="GO" id="GO:0032259">
    <property type="term" value="P:methylation"/>
    <property type="evidence" value="ECO:0007669"/>
    <property type="project" value="UniProtKB-KW"/>
</dbReference>
<sequence>MNRYQSTIETLILPAGIHLNGTDDFDIHVYDDRFYRHVLRYGSLGLGESYMNGWWDCKALDTFLYRLLTVNLEKRIKHYLQWQSLKAKIFNLQSITRAVEVAKKHYNIGNELFEYMLDKYMIYSCAYWSNASTLEQAQEDKLDLICRKLKLSPGMEILDIGCGWGGFAQFAAERYQVRVTGVTISSEQAMLAKERCEGLPVRVLLEDYRLLKGSYDRIVSIGMFEHVGYKNYDTFMKVVKQCLRKEGLFLLHCIGNNESGIHTDPWIDRYIFPNGMMPSPTQISRAAEPYFALQDWHNFGMDYDLTLMEWLKRFRASWEQIRHHYDDQFYRMWEYYLSISAASFRARKNNLWQIIYTHPDYPERYSGVR</sequence>
<dbReference type="GO" id="GO:0008610">
    <property type="term" value="P:lipid biosynthetic process"/>
    <property type="evidence" value="ECO:0007669"/>
    <property type="project" value="InterPro"/>
</dbReference>
<reference evidence="7" key="1">
    <citation type="submission" date="2016-10" db="EMBL/GenBank/DDBJ databases">
        <authorList>
            <person name="Varghese N."/>
            <person name="Submissions S."/>
        </authorList>
    </citation>
    <scope>NUCLEOTIDE SEQUENCE [LARGE SCALE GENOMIC DNA]</scope>
    <source>
        <strain evidence="7">DSM 19110</strain>
    </source>
</reference>
<dbReference type="SUPFAM" id="SSF53335">
    <property type="entry name" value="S-adenosyl-L-methionine-dependent methyltransferases"/>
    <property type="match status" value="1"/>
</dbReference>